<dbReference type="PROSITE" id="PS51691">
    <property type="entry name" value="PEPTIDASE_S6"/>
    <property type="match status" value="1"/>
</dbReference>
<sequence>MNKIYALKYCHATGGLIAVSELASRVMKKAARGSLLALFNLSLYGAFLSASQAAQLNIDNVWARDYLDLAQNKGVFKAGATNVSIQLKNGQTFNFPNVPIPDFSPASNKGATTSIGGAYSVTATHNGTTHHAISTQNWGQSSYKYIDRMTNGDFAVTRLDKFVVETTGVKNSVDFSLNSHDALERYGVEINGEKKIIGFRVGAGTTYTVQNGNTYSTGQVYNPLLLSASMFQLNWDNKRPYNNTTPFYNETTGGDSGSGFYLYDNVKKEWVMLGTLFGIASSGADVWSILNQYDENTVNGLKNKFTQKVQLNNNTMSLNSDSFTLAGNNTAVEKIIITIKI</sequence>
<dbReference type="InterPro" id="IPR030396">
    <property type="entry name" value="Peptidase_S6_dom"/>
</dbReference>
<dbReference type="InterPro" id="IPR000710">
    <property type="entry name" value="Peptidase_S6"/>
</dbReference>
<evidence type="ECO:0000313" key="3">
    <source>
        <dbReference type="Proteomes" id="UP000255093"/>
    </source>
</evidence>
<gene>
    <name evidence="2" type="primary">espC_1</name>
    <name evidence="2" type="ORF">NCTC8621_01183</name>
</gene>
<dbReference type="AlphaFoldDB" id="A0A376PRS0"/>
<accession>A0A376PRS0</accession>
<dbReference type="Gene3D" id="2.40.10.120">
    <property type="match status" value="1"/>
</dbReference>
<dbReference type="Proteomes" id="UP000255093">
    <property type="component" value="Unassembled WGS sequence"/>
</dbReference>
<evidence type="ECO:0000259" key="1">
    <source>
        <dbReference type="PROSITE" id="PS51691"/>
    </source>
</evidence>
<keyword evidence="2" id="KW-0378">Hydrolase</keyword>
<dbReference type="Pfam" id="PF02395">
    <property type="entry name" value="Peptidase_S6"/>
    <property type="match status" value="1"/>
</dbReference>
<dbReference type="RefSeq" id="WP_072130560.1">
    <property type="nucleotide sequence ID" value="NZ_CABWJS010000033.1"/>
</dbReference>
<proteinExistence type="predicted"/>
<dbReference type="InterPro" id="IPR024973">
    <property type="entry name" value="ESPR"/>
</dbReference>
<protein>
    <submittedName>
        <fullName evidence="2">Serine protease</fullName>
        <ecNumber evidence="2">3.4.21.-</ecNumber>
    </submittedName>
</protein>
<dbReference type="PRINTS" id="PR00921">
    <property type="entry name" value="IGASERPTASE"/>
</dbReference>
<dbReference type="EC" id="3.4.21.-" evidence="2"/>
<name>A0A376PRS0_ECOLX</name>
<feature type="domain" description="Peptidase S6" evidence="1">
    <location>
        <begin position="55"/>
        <end position="297"/>
    </location>
</feature>
<organism evidence="2 3">
    <name type="scientific">Escherichia coli</name>
    <dbReference type="NCBI Taxonomy" id="562"/>
    <lineage>
        <taxon>Bacteria</taxon>
        <taxon>Pseudomonadati</taxon>
        <taxon>Pseudomonadota</taxon>
        <taxon>Gammaproteobacteria</taxon>
        <taxon>Enterobacterales</taxon>
        <taxon>Enterobacteriaceae</taxon>
        <taxon>Escherichia</taxon>
    </lineage>
</organism>
<dbReference type="Pfam" id="PF13018">
    <property type="entry name" value="ESPR"/>
    <property type="match status" value="1"/>
</dbReference>
<dbReference type="GO" id="GO:0004252">
    <property type="term" value="F:serine-type endopeptidase activity"/>
    <property type="evidence" value="ECO:0007669"/>
    <property type="project" value="InterPro"/>
</dbReference>
<keyword evidence="2" id="KW-0645">Protease</keyword>
<dbReference type="EMBL" id="UGBW01000003">
    <property type="protein sequence ID" value="STH81269.1"/>
    <property type="molecule type" value="Genomic_DNA"/>
</dbReference>
<dbReference type="GO" id="GO:0006508">
    <property type="term" value="P:proteolysis"/>
    <property type="evidence" value="ECO:0007669"/>
    <property type="project" value="UniProtKB-KW"/>
</dbReference>
<reference evidence="2 3" key="1">
    <citation type="submission" date="2018-06" db="EMBL/GenBank/DDBJ databases">
        <authorList>
            <consortium name="Pathogen Informatics"/>
            <person name="Doyle S."/>
        </authorList>
    </citation>
    <scope>NUCLEOTIDE SEQUENCE [LARGE SCALE GENOMIC DNA]</scope>
    <source>
        <strain evidence="2 3">NCTC8621</strain>
    </source>
</reference>
<evidence type="ECO:0000313" key="2">
    <source>
        <dbReference type="EMBL" id="STH81269.1"/>
    </source>
</evidence>